<dbReference type="Proteomes" id="UP001156691">
    <property type="component" value="Unassembled WGS sequence"/>
</dbReference>
<evidence type="ECO:0000313" key="3">
    <source>
        <dbReference type="Proteomes" id="UP001156691"/>
    </source>
</evidence>
<keyword evidence="3" id="KW-1185">Reference proteome</keyword>
<sequence length="243" mass="26984">MALLFARPIPTETVIEIDGRPLRVAVRTHARARNYRLSIPHTGQPVLTLPPNGKWREAEAFLARHRNWLAARLGRSARPVAFAEGSLVPVRGVPHRIVATGRLRGHVEPAEENGEAVLLVPGEAAHHPRRITDWMKSEALSDLTRQTGFHAARLGVNVRSIKLRSQSTRWGSCSSTGNLNYNWRLIGAPGHVLDYVAAHEVAHLVEMNHSPAFWATVKRTLPDMEHGKAWLKAHGRELMTLGA</sequence>
<dbReference type="Gene3D" id="3.30.2010.10">
    <property type="entry name" value="Metalloproteases ('zincins'), catalytic domain"/>
    <property type="match status" value="1"/>
</dbReference>
<dbReference type="CDD" id="cd07344">
    <property type="entry name" value="M48_yhfN_like"/>
    <property type="match status" value="1"/>
</dbReference>
<dbReference type="GO" id="GO:0016787">
    <property type="term" value="F:hydrolase activity"/>
    <property type="evidence" value="ECO:0007669"/>
    <property type="project" value="UniProtKB-KW"/>
</dbReference>
<organism evidence="2 3">
    <name type="scientific">Devosia nitrariae</name>
    <dbReference type="NCBI Taxonomy" id="2071872"/>
    <lineage>
        <taxon>Bacteria</taxon>
        <taxon>Pseudomonadati</taxon>
        <taxon>Pseudomonadota</taxon>
        <taxon>Alphaproteobacteria</taxon>
        <taxon>Hyphomicrobiales</taxon>
        <taxon>Devosiaceae</taxon>
        <taxon>Devosia</taxon>
    </lineage>
</organism>
<evidence type="ECO:0000313" key="2">
    <source>
        <dbReference type="EMBL" id="GLQ58109.1"/>
    </source>
</evidence>
<feature type="domain" description="YgjP-like metallopeptidase" evidence="1">
    <location>
        <begin position="33"/>
        <end position="234"/>
    </location>
</feature>
<proteinExistence type="predicted"/>
<dbReference type="EMBL" id="BSNS01000034">
    <property type="protein sequence ID" value="GLQ58109.1"/>
    <property type="molecule type" value="Genomic_DNA"/>
</dbReference>
<dbReference type="Pfam" id="PF01863">
    <property type="entry name" value="YgjP-like"/>
    <property type="match status" value="1"/>
</dbReference>
<dbReference type="RefSeq" id="WP_284343507.1">
    <property type="nucleotide sequence ID" value="NZ_BSNS01000034.1"/>
</dbReference>
<evidence type="ECO:0000259" key="1">
    <source>
        <dbReference type="Pfam" id="PF01863"/>
    </source>
</evidence>
<dbReference type="PANTHER" id="PTHR30399:SF1">
    <property type="entry name" value="UTP PYROPHOSPHATASE"/>
    <property type="match status" value="1"/>
</dbReference>
<comment type="caution">
    <text evidence="2">The sequence shown here is derived from an EMBL/GenBank/DDBJ whole genome shotgun (WGS) entry which is preliminary data.</text>
</comment>
<name>A0ABQ5WEC2_9HYPH</name>
<accession>A0ABQ5WEC2</accession>
<reference evidence="3" key="1">
    <citation type="journal article" date="2019" name="Int. J. Syst. Evol. Microbiol.">
        <title>The Global Catalogue of Microorganisms (GCM) 10K type strain sequencing project: providing services to taxonomists for standard genome sequencing and annotation.</title>
        <authorList>
            <consortium name="The Broad Institute Genomics Platform"/>
            <consortium name="The Broad Institute Genome Sequencing Center for Infectious Disease"/>
            <person name="Wu L."/>
            <person name="Ma J."/>
        </authorList>
    </citation>
    <scope>NUCLEOTIDE SEQUENCE [LARGE SCALE GENOMIC DNA]</scope>
    <source>
        <strain evidence="3">NBRC 112416</strain>
    </source>
</reference>
<dbReference type="InterPro" id="IPR002725">
    <property type="entry name" value="YgjP-like_metallopeptidase"/>
</dbReference>
<keyword evidence="2" id="KW-0378">Hydrolase</keyword>
<gene>
    <name evidence="2" type="ORF">GCM10010862_53680</name>
</gene>
<dbReference type="InterPro" id="IPR053136">
    <property type="entry name" value="UTP_pyrophosphatase-like"/>
</dbReference>
<dbReference type="PANTHER" id="PTHR30399">
    <property type="entry name" value="UNCHARACTERIZED PROTEIN YGJP"/>
    <property type="match status" value="1"/>
</dbReference>
<protein>
    <submittedName>
        <fullName evidence="2">Metal-dependent hydrolase</fullName>
    </submittedName>
</protein>